<dbReference type="eggNOG" id="ENOG502SMEG">
    <property type="taxonomic scope" value="Eukaryota"/>
</dbReference>
<dbReference type="Proteomes" id="UP000019373">
    <property type="component" value="Unassembled WGS sequence"/>
</dbReference>
<feature type="region of interest" description="Disordered" evidence="1">
    <location>
        <begin position="353"/>
        <end position="402"/>
    </location>
</feature>
<dbReference type="PANTHER" id="PTHR42029:SF3">
    <property type="entry name" value="AN04G07800"/>
    <property type="match status" value="1"/>
</dbReference>
<evidence type="ECO:0000313" key="3">
    <source>
        <dbReference type="EMBL" id="ERF71340.1"/>
    </source>
</evidence>
<feature type="region of interest" description="Disordered" evidence="1">
    <location>
        <begin position="311"/>
        <end position="337"/>
    </location>
</feature>
<keyword evidence="4" id="KW-1185">Reference proteome</keyword>
<dbReference type="HOGENOM" id="CLU_033830_3_1_1"/>
<dbReference type="RefSeq" id="XP_007803042.1">
    <property type="nucleotide sequence ID" value="XM_007804851.1"/>
</dbReference>
<name>U1HM24_ENDPU</name>
<evidence type="ECO:0000256" key="1">
    <source>
        <dbReference type="SAM" id="MobiDB-lite"/>
    </source>
</evidence>
<feature type="transmembrane region" description="Helical" evidence="2">
    <location>
        <begin position="199"/>
        <end position="219"/>
    </location>
</feature>
<feature type="transmembrane region" description="Helical" evidence="2">
    <location>
        <begin position="87"/>
        <end position="108"/>
    </location>
</feature>
<dbReference type="AlphaFoldDB" id="U1HM24"/>
<organism evidence="3 4">
    <name type="scientific">Endocarpon pusillum (strain Z07020 / HMAS-L-300199)</name>
    <name type="common">Lichen-forming fungus</name>
    <dbReference type="NCBI Taxonomy" id="1263415"/>
    <lineage>
        <taxon>Eukaryota</taxon>
        <taxon>Fungi</taxon>
        <taxon>Dikarya</taxon>
        <taxon>Ascomycota</taxon>
        <taxon>Pezizomycotina</taxon>
        <taxon>Eurotiomycetes</taxon>
        <taxon>Chaetothyriomycetidae</taxon>
        <taxon>Verrucariales</taxon>
        <taxon>Verrucariaceae</taxon>
        <taxon>Endocarpon</taxon>
    </lineage>
</organism>
<feature type="transmembrane region" description="Helical" evidence="2">
    <location>
        <begin position="120"/>
        <end position="138"/>
    </location>
</feature>
<feature type="transmembrane region" description="Helical" evidence="2">
    <location>
        <begin position="34"/>
        <end position="54"/>
    </location>
</feature>
<accession>U1HM24</accession>
<dbReference type="OrthoDB" id="5420247at2759"/>
<feature type="compositionally biased region" description="Polar residues" evidence="1">
    <location>
        <begin position="353"/>
        <end position="363"/>
    </location>
</feature>
<protein>
    <submittedName>
        <fullName evidence="3">Uncharacterized protein</fullName>
    </submittedName>
</protein>
<dbReference type="PANTHER" id="PTHR42029">
    <property type="entry name" value="AN04G07800"/>
    <property type="match status" value="1"/>
</dbReference>
<proteinExistence type="predicted"/>
<dbReference type="EMBL" id="KE721224">
    <property type="protein sequence ID" value="ERF71340.1"/>
    <property type="molecule type" value="Genomic_DNA"/>
</dbReference>
<sequence length="402" mass="45060">MAPAIISLAMPLSNRALADKPTKASYTTDDLTLEAWGEGYHVGSLVILLLIVLCNYRRHVLLHKLILLELFFALWHGTFIFCQDPTYGWYLSSTATLLFISYQLHNIISWRKIKPFLPRWGQLTFIFTIIAVQPFWIVEAWNNFEYFNGLGNLSNIQTRPWEALARDPWWIFTTIKLIQVIKKDYGFTLLGLIRTSPRFAIMIFCMLLSLVFLIMDIIVTVTGMSRNSGINPYWRLALVFKCASDTIFLDDFKIVLDHIVSVSFSRFGGSLGGRIDASHHRPSFNPAPPSSTTLRNMIPPVVPGGGPIITIHSDNDPAAGGNNSADKTHSRKPKSWRLQIPIASLSKPKLQIRQETTITTTNEPSDRTDMAPSVSHVSEDTFVTKPQTAKPGKKASSPSSLG</sequence>
<gene>
    <name evidence="3" type="ORF">EPUS_03494</name>
</gene>
<dbReference type="GeneID" id="19238536"/>
<feature type="transmembrane region" description="Helical" evidence="2">
    <location>
        <begin position="61"/>
        <end position="81"/>
    </location>
</feature>
<keyword evidence="2" id="KW-1133">Transmembrane helix</keyword>
<evidence type="ECO:0000313" key="4">
    <source>
        <dbReference type="Proteomes" id="UP000019373"/>
    </source>
</evidence>
<keyword evidence="2" id="KW-0472">Membrane</keyword>
<evidence type="ECO:0000256" key="2">
    <source>
        <dbReference type="SAM" id="Phobius"/>
    </source>
</evidence>
<reference evidence="4" key="1">
    <citation type="journal article" date="2014" name="BMC Genomics">
        <title>Genome characteristics reveal the impact of lichenization on lichen-forming fungus Endocarpon pusillum Hedwig (Verrucariales, Ascomycota).</title>
        <authorList>
            <person name="Wang Y.-Y."/>
            <person name="Liu B."/>
            <person name="Zhang X.-Y."/>
            <person name="Zhou Q.-M."/>
            <person name="Zhang T."/>
            <person name="Li H."/>
            <person name="Yu Y.-F."/>
            <person name="Zhang X.-L."/>
            <person name="Hao X.-Y."/>
            <person name="Wang M."/>
            <person name="Wang L."/>
            <person name="Wei J.-C."/>
        </authorList>
    </citation>
    <scope>NUCLEOTIDE SEQUENCE [LARGE SCALE GENOMIC DNA]</scope>
    <source>
        <strain evidence="4">Z07020 / HMAS-L-300199</strain>
    </source>
</reference>
<keyword evidence="2" id="KW-0812">Transmembrane</keyword>